<keyword evidence="3" id="KW-0479">Metal-binding</keyword>
<comment type="similarity">
    <text evidence="2 3">Belongs to the cytochrome P450 family.</text>
</comment>
<evidence type="ECO:0000313" key="5">
    <source>
        <dbReference type="EMBL" id="WXB20195.1"/>
    </source>
</evidence>
<keyword evidence="3" id="KW-0503">Monooxygenase</keyword>
<keyword evidence="3" id="KW-0560">Oxidoreductase</keyword>
<evidence type="ECO:0000256" key="3">
    <source>
        <dbReference type="RuleBase" id="RU000461"/>
    </source>
</evidence>
<dbReference type="PRINTS" id="PR00463">
    <property type="entry name" value="EP450I"/>
</dbReference>
<evidence type="ECO:0000256" key="4">
    <source>
        <dbReference type="SAM" id="MobiDB-lite"/>
    </source>
</evidence>
<dbReference type="InterPro" id="IPR036396">
    <property type="entry name" value="Cyt_P450_sf"/>
</dbReference>
<dbReference type="PANTHER" id="PTHR24305">
    <property type="entry name" value="CYTOCHROME P450"/>
    <property type="match status" value="1"/>
</dbReference>
<dbReference type="InterPro" id="IPR017972">
    <property type="entry name" value="Cyt_P450_CS"/>
</dbReference>
<dbReference type="InterPro" id="IPR002401">
    <property type="entry name" value="Cyt_P450_E_grp-I"/>
</dbReference>
<protein>
    <submittedName>
        <fullName evidence="5">Cytochrome P450</fullName>
    </submittedName>
</protein>
<proteinExistence type="inferred from homology"/>
<feature type="region of interest" description="Disordered" evidence="4">
    <location>
        <begin position="446"/>
        <end position="467"/>
    </location>
</feature>
<evidence type="ECO:0000256" key="1">
    <source>
        <dbReference type="ARBA" id="ARBA00001971"/>
    </source>
</evidence>
<comment type="cofactor">
    <cofactor evidence="1">
        <name>heme</name>
        <dbReference type="ChEBI" id="CHEBI:30413"/>
    </cofactor>
</comment>
<accession>A0ABZ2MCH9</accession>
<dbReference type="SUPFAM" id="SSF48264">
    <property type="entry name" value="Cytochrome P450"/>
    <property type="match status" value="1"/>
</dbReference>
<dbReference type="PRINTS" id="PR00385">
    <property type="entry name" value="P450"/>
</dbReference>
<dbReference type="EMBL" id="CP089984">
    <property type="protein sequence ID" value="WXB20195.1"/>
    <property type="molecule type" value="Genomic_DNA"/>
</dbReference>
<evidence type="ECO:0000256" key="2">
    <source>
        <dbReference type="ARBA" id="ARBA00010617"/>
    </source>
</evidence>
<dbReference type="PROSITE" id="PS00086">
    <property type="entry name" value="CYTOCHROME_P450"/>
    <property type="match status" value="1"/>
</dbReference>
<dbReference type="Gene3D" id="1.10.630.10">
    <property type="entry name" value="Cytochrome P450"/>
    <property type="match status" value="1"/>
</dbReference>
<organism evidence="5 6">
    <name type="scientific">Pendulispora albinea</name>
    <dbReference type="NCBI Taxonomy" id="2741071"/>
    <lineage>
        <taxon>Bacteria</taxon>
        <taxon>Pseudomonadati</taxon>
        <taxon>Myxococcota</taxon>
        <taxon>Myxococcia</taxon>
        <taxon>Myxococcales</taxon>
        <taxon>Sorangiineae</taxon>
        <taxon>Pendulisporaceae</taxon>
        <taxon>Pendulispora</taxon>
    </lineage>
</organism>
<dbReference type="InterPro" id="IPR001128">
    <property type="entry name" value="Cyt_P450"/>
</dbReference>
<dbReference type="PANTHER" id="PTHR24305:SF166">
    <property type="entry name" value="CYTOCHROME P450 12A4, MITOCHONDRIAL-RELATED"/>
    <property type="match status" value="1"/>
</dbReference>
<evidence type="ECO:0000313" key="6">
    <source>
        <dbReference type="Proteomes" id="UP001370348"/>
    </source>
</evidence>
<keyword evidence="6" id="KW-1185">Reference proteome</keyword>
<dbReference type="Proteomes" id="UP001370348">
    <property type="component" value="Chromosome"/>
</dbReference>
<name>A0ABZ2MCH9_9BACT</name>
<dbReference type="CDD" id="cd11053">
    <property type="entry name" value="CYP110-like"/>
    <property type="match status" value="1"/>
</dbReference>
<sequence length="467" mass="52256">MFNPGSFLDRCHRQFGDTFTARFGSYPPSVFVSHPEDIKRVFLASSDEVSAGEANTNLMGFLFGQSSVLSLDGKSHLRARRMVMPPFHSERLRTYYGSMRARTDEAIRRWPVGRPFSMHEEMHRLTFDIILGILFGPQEREFYEPFRSLVAELVKQTESPLFHALFAMLPSEQLTAWLTRSPARVSLGPLGERDITRILPGGAILRAKHGIDAMVYGEITRRRASPYRGDDVLSTFLDAKGEDGRGMSDAELHDQLITLFIAGHDTTATALSWAFYHLLKQPGVLGKLRAEVNHVPADDEAWGHRICELPYLDAFIKETMRLTPVAPIIIRILQQPLTIGKYEIPAGSYVTPCVYLTHRRPDVWPEPERFRPERFLGTKTNPYEFFPFGGGVRRCLGASFALHEMKLLLAQVISRTELRLEPGPDEPIARKGLFLAPGRGVSVIVDGRPKRRSAGGSGDQPGAAAGT</sequence>
<gene>
    <name evidence="5" type="ORF">LZC94_15030</name>
</gene>
<keyword evidence="3" id="KW-0408">Iron</keyword>
<reference evidence="5 6" key="1">
    <citation type="submission" date="2021-12" db="EMBL/GenBank/DDBJ databases">
        <title>Discovery of the Pendulisporaceae a myxobacterial family with distinct sporulation behavior and unique specialized metabolism.</title>
        <authorList>
            <person name="Garcia R."/>
            <person name="Popoff A."/>
            <person name="Bader C.D."/>
            <person name="Loehr J."/>
            <person name="Walesch S."/>
            <person name="Walt C."/>
            <person name="Boldt J."/>
            <person name="Bunk B."/>
            <person name="Haeckl F.J.F.P.J."/>
            <person name="Gunesch A.P."/>
            <person name="Birkelbach J."/>
            <person name="Nuebel U."/>
            <person name="Pietschmann T."/>
            <person name="Bach T."/>
            <person name="Mueller R."/>
        </authorList>
    </citation>
    <scope>NUCLEOTIDE SEQUENCE [LARGE SCALE GENOMIC DNA]</scope>
    <source>
        <strain evidence="5 6">MSr11954</strain>
    </source>
</reference>
<keyword evidence="3" id="KW-0349">Heme</keyword>
<dbReference type="InterPro" id="IPR050121">
    <property type="entry name" value="Cytochrome_P450_monoxygenase"/>
</dbReference>
<dbReference type="Pfam" id="PF00067">
    <property type="entry name" value="p450"/>
    <property type="match status" value="2"/>
</dbReference>